<dbReference type="AlphaFoldDB" id="A0A2B7XN36"/>
<accession>A0A2B7XN36</accession>
<keyword evidence="6" id="KW-0479">Metal-binding</keyword>
<name>A0A2B7XN36_9EURO</name>
<evidence type="ECO:0000256" key="1">
    <source>
        <dbReference type="ARBA" id="ARBA00001946"/>
    </source>
</evidence>
<gene>
    <name evidence="13" type="ORF">AJ79_05388</name>
</gene>
<keyword evidence="14" id="KW-1185">Reference proteome</keyword>
<dbReference type="SUPFAM" id="SSF56784">
    <property type="entry name" value="HAD-like"/>
    <property type="match status" value="1"/>
</dbReference>
<dbReference type="InterPro" id="IPR023214">
    <property type="entry name" value="HAD_sf"/>
</dbReference>
<dbReference type="Gene3D" id="3.40.50.1000">
    <property type="entry name" value="HAD superfamily/HAD-like"/>
    <property type="match status" value="1"/>
</dbReference>
<dbReference type="OrthoDB" id="27226at2759"/>
<dbReference type="InterPro" id="IPR004469">
    <property type="entry name" value="PSP"/>
</dbReference>
<dbReference type="UniPathway" id="UPA00135">
    <property type="reaction ID" value="UER00198"/>
</dbReference>
<evidence type="ECO:0000256" key="7">
    <source>
        <dbReference type="ARBA" id="ARBA00022801"/>
    </source>
</evidence>
<evidence type="ECO:0000256" key="3">
    <source>
        <dbReference type="ARBA" id="ARBA00009184"/>
    </source>
</evidence>
<dbReference type="SFLD" id="SFLDG01137">
    <property type="entry name" value="C1.6.1:_Phosphoserine_Phosphat"/>
    <property type="match status" value="1"/>
</dbReference>
<keyword evidence="7" id="KW-0378">Hydrolase</keyword>
<comment type="caution">
    <text evidence="13">The sequence shown here is derived from an EMBL/GenBank/DDBJ whole genome shotgun (WGS) entry which is preliminary data.</text>
</comment>
<feature type="active site" description="Nucleophile" evidence="11">
    <location>
        <position position="255"/>
    </location>
</feature>
<proteinExistence type="inferred from homology"/>
<evidence type="ECO:0000256" key="2">
    <source>
        <dbReference type="ARBA" id="ARBA00005135"/>
    </source>
</evidence>
<dbReference type="Proteomes" id="UP000223968">
    <property type="component" value="Unassembled WGS sequence"/>
</dbReference>
<dbReference type="NCBIfam" id="TIGR00338">
    <property type="entry name" value="serB"/>
    <property type="match status" value="1"/>
</dbReference>
<feature type="region of interest" description="Disordered" evidence="12">
    <location>
        <begin position="106"/>
        <end position="157"/>
    </location>
</feature>
<evidence type="ECO:0000256" key="6">
    <source>
        <dbReference type="ARBA" id="ARBA00022723"/>
    </source>
</evidence>
<dbReference type="GO" id="GO:0006564">
    <property type="term" value="P:L-serine biosynthetic process"/>
    <property type="evidence" value="ECO:0007669"/>
    <property type="project" value="UniProtKB-KW"/>
</dbReference>
<reference evidence="13 14" key="1">
    <citation type="submission" date="2017-10" db="EMBL/GenBank/DDBJ databases">
        <title>Comparative genomics in systemic dimorphic fungi from Ajellomycetaceae.</title>
        <authorList>
            <person name="Munoz J.F."/>
            <person name="Mcewen J.G."/>
            <person name="Clay O.K."/>
            <person name="Cuomo C.A."/>
        </authorList>
    </citation>
    <scope>NUCLEOTIDE SEQUENCE [LARGE SCALE GENOMIC DNA]</scope>
    <source>
        <strain evidence="13 14">UAMH5409</strain>
    </source>
</reference>
<evidence type="ECO:0000256" key="10">
    <source>
        <dbReference type="ARBA" id="ARBA00031693"/>
    </source>
</evidence>
<comment type="pathway">
    <text evidence="2">Amino-acid biosynthesis; L-serine biosynthesis; L-serine from 3-phospho-D-glycerate: step 3/3.</text>
</comment>
<dbReference type="GO" id="GO:0036424">
    <property type="term" value="F:L-phosphoserine phosphatase activity"/>
    <property type="evidence" value="ECO:0007669"/>
    <property type="project" value="InterPro"/>
</dbReference>
<dbReference type="EMBL" id="PDNB01000085">
    <property type="protein sequence ID" value="PGH10566.1"/>
    <property type="molecule type" value="Genomic_DNA"/>
</dbReference>
<feature type="region of interest" description="Disordered" evidence="12">
    <location>
        <begin position="1"/>
        <end position="21"/>
    </location>
</feature>
<dbReference type="SFLD" id="SFLDS00003">
    <property type="entry name" value="Haloacid_Dehalogenase"/>
    <property type="match status" value="1"/>
</dbReference>
<dbReference type="SFLD" id="SFLDG01129">
    <property type="entry name" value="C1.5:_HAD__Beta-PGM__Phosphata"/>
    <property type="match status" value="1"/>
</dbReference>
<protein>
    <recommendedName>
        <fullName evidence="4">phosphoserine phosphatase</fullName>
        <ecNumber evidence="4">3.1.3.3</ecNumber>
    </recommendedName>
    <alternativeName>
        <fullName evidence="10">O-phosphoserine phosphohydrolase</fullName>
    </alternativeName>
</protein>
<dbReference type="Pfam" id="PF00702">
    <property type="entry name" value="Hydrolase"/>
    <property type="match status" value="1"/>
</dbReference>
<feature type="region of interest" description="Disordered" evidence="12">
    <location>
        <begin position="46"/>
        <end position="71"/>
    </location>
</feature>
<evidence type="ECO:0000256" key="4">
    <source>
        <dbReference type="ARBA" id="ARBA00012640"/>
    </source>
</evidence>
<dbReference type="PANTHER" id="PTHR43344">
    <property type="entry name" value="PHOSPHOSERINE PHOSPHATASE"/>
    <property type="match status" value="1"/>
</dbReference>
<dbReference type="SFLD" id="SFLDF00029">
    <property type="entry name" value="phosphoserine_phosphatase"/>
    <property type="match status" value="1"/>
</dbReference>
<comment type="cofactor">
    <cofactor evidence="1">
        <name>Mg(2+)</name>
        <dbReference type="ChEBI" id="CHEBI:18420"/>
    </cofactor>
</comment>
<dbReference type="FunFam" id="3.40.50.1000:FF:000143">
    <property type="entry name" value="Phosphoserine phosphatase serb"/>
    <property type="match status" value="1"/>
</dbReference>
<organism evidence="13 14">
    <name type="scientific">Helicocarpus griseus UAMH5409</name>
    <dbReference type="NCBI Taxonomy" id="1447875"/>
    <lineage>
        <taxon>Eukaryota</taxon>
        <taxon>Fungi</taxon>
        <taxon>Dikarya</taxon>
        <taxon>Ascomycota</taxon>
        <taxon>Pezizomycotina</taxon>
        <taxon>Eurotiomycetes</taxon>
        <taxon>Eurotiomycetidae</taxon>
        <taxon>Onygenales</taxon>
        <taxon>Ajellomycetaceae</taxon>
        <taxon>Helicocarpus</taxon>
    </lineage>
</organism>
<comment type="similarity">
    <text evidence="3">Belongs to the HAD-like hydrolase superfamily. SerB family.</text>
</comment>
<keyword evidence="8" id="KW-0460">Magnesium</keyword>
<evidence type="ECO:0000256" key="9">
    <source>
        <dbReference type="ARBA" id="ARBA00023299"/>
    </source>
</evidence>
<evidence type="ECO:0000256" key="11">
    <source>
        <dbReference type="PIRSR" id="PIRSR604469-1"/>
    </source>
</evidence>
<evidence type="ECO:0000313" key="14">
    <source>
        <dbReference type="Proteomes" id="UP000223968"/>
    </source>
</evidence>
<evidence type="ECO:0000313" key="13">
    <source>
        <dbReference type="EMBL" id="PGH10566.1"/>
    </source>
</evidence>
<dbReference type="PANTHER" id="PTHR43344:SF2">
    <property type="entry name" value="PHOSPHOSERINE PHOSPHATASE"/>
    <property type="match status" value="1"/>
</dbReference>
<dbReference type="SFLD" id="SFLDG01136">
    <property type="entry name" value="C1.6:_Phosphoserine_Phosphatas"/>
    <property type="match status" value="1"/>
</dbReference>
<dbReference type="InterPro" id="IPR050582">
    <property type="entry name" value="HAD-like_SerB"/>
</dbReference>
<evidence type="ECO:0000256" key="12">
    <source>
        <dbReference type="SAM" id="MobiDB-lite"/>
    </source>
</evidence>
<feature type="active site" description="Proton donor" evidence="11">
    <location>
        <position position="257"/>
    </location>
</feature>
<dbReference type="InterPro" id="IPR036412">
    <property type="entry name" value="HAD-like_sf"/>
</dbReference>
<sequence length="478" mass="52486">MSNGSLPVRGGRPVLRHSSLSGGSFIQDHQQYKPSAYKTPNIGGILRGPQDTLTAPLPLNGGPTSGHQPSVKESGIVHSLFNDSLSSLPANTPKLVATIFYKASNPVHPQHHPDSTSSQPKPSDKLPTPKVAPGSAPTLDVEQLPREPPVPEPEPLDHLYGPYVSQLCLTNFLQVMEELPTPYHRMTTSHRCLDKEGQPRVVEVTICPPPNPDYLSFEDMRKHENIWRFEREWNVEVVMQKEGVFRRHKRLAVFDMDSTLIQQEVIDEIARFIGVEKEVSEITARAMNGELDFAASLKARVNLLKGVPADVFEKLKPVITISPGARELCRALKTLGFKMAVLSGGFQPLAEWLAGELGLDYAFANHLEIDTTTQTLTGNLVPEYPIIDAAQKRHLLRKLAADNGISIAQTLAVGDGANDLLMLKEAGLGVAWRAKSKVQLEAPTRLNGTSLVDILYLLGMREDEIKELVGEANGVSKK</sequence>
<dbReference type="EC" id="3.1.3.3" evidence="4"/>
<keyword evidence="9" id="KW-0718">Serine biosynthesis</keyword>
<keyword evidence="5" id="KW-0028">Amino-acid biosynthesis</keyword>
<evidence type="ECO:0000256" key="5">
    <source>
        <dbReference type="ARBA" id="ARBA00022605"/>
    </source>
</evidence>
<dbReference type="STRING" id="1447875.A0A2B7XN36"/>
<dbReference type="GO" id="GO:0005737">
    <property type="term" value="C:cytoplasm"/>
    <property type="evidence" value="ECO:0007669"/>
    <property type="project" value="TreeGrafter"/>
</dbReference>
<dbReference type="NCBIfam" id="TIGR01488">
    <property type="entry name" value="HAD-SF-IB"/>
    <property type="match status" value="1"/>
</dbReference>
<dbReference type="CDD" id="cd07500">
    <property type="entry name" value="HAD_PSP"/>
    <property type="match status" value="1"/>
</dbReference>
<evidence type="ECO:0000256" key="8">
    <source>
        <dbReference type="ARBA" id="ARBA00022842"/>
    </source>
</evidence>
<dbReference type="GO" id="GO:0000287">
    <property type="term" value="F:magnesium ion binding"/>
    <property type="evidence" value="ECO:0007669"/>
    <property type="project" value="TreeGrafter"/>
</dbReference>